<accession>A0A157PTE1</accession>
<dbReference type="STRING" id="123899.SAMEA3906487_00132"/>
<protein>
    <recommendedName>
        <fullName evidence="3">Phage protein</fullName>
    </recommendedName>
</protein>
<evidence type="ECO:0008006" key="3">
    <source>
        <dbReference type="Google" id="ProtNLM"/>
    </source>
</evidence>
<gene>
    <name evidence="1" type="ORF">SAMEA3906487_00132</name>
</gene>
<dbReference type="Proteomes" id="UP000076825">
    <property type="component" value="Chromosome 1"/>
</dbReference>
<organism evidence="1 2">
    <name type="scientific">Bordetella trematum</name>
    <dbReference type="NCBI Taxonomy" id="123899"/>
    <lineage>
        <taxon>Bacteria</taxon>
        <taxon>Pseudomonadati</taxon>
        <taxon>Pseudomonadota</taxon>
        <taxon>Betaproteobacteria</taxon>
        <taxon>Burkholderiales</taxon>
        <taxon>Alcaligenaceae</taxon>
        <taxon>Bordetella</taxon>
    </lineage>
</organism>
<dbReference type="GeneID" id="56588446"/>
<keyword evidence="2" id="KW-1185">Reference proteome</keyword>
<sequence>MDPVSAFLVANAGTISAVAGGVGAIGSVMQGNAQAAGYSQQADAADRNAQIADIQARQAYDAGLQNELTQRRSNAQQQGDVRAAVAESGLDGTTGSALLLQQQSAQNLEMDALTTRYQALLQGNAYEQEGAMQRYTAKTLRASGRNARQAGYLGAATSLLTSAAGYGLGRGAAAASSGTTGAAGAGLRVGSGTGLRVGDVSRYWG</sequence>
<evidence type="ECO:0000313" key="1">
    <source>
        <dbReference type="EMBL" id="SAI66175.1"/>
    </source>
</evidence>
<dbReference type="EMBL" id="LT546645">
    <property type="protein sequence ID" value="SAI66175.1"/>
    <property type="molecule type" value="Genomic_DNA"/>
</dbReference>
<dbReference type="PATRIC" id="fig|123899.6.peg.121"/>
<dbReference type="OrthoDB" id="8695161at2"/>
<dbReference type="AlphaFoldDB" id="A0A157PTE1"/>
<reference evidence="1 2" key="1">
    <citation type="submission" date="2016-04" db="EMBL/GenBank/DDBJ databases">
        <authorList>
            <consortium name="Pathogen Informatics"/>
        </authorList>
    </citation>
    <scope>NUCLEOTIDE SEQUENCE [LARGE SCALE GENOMIC DNA]</scope>
    <source>
        <strain evidence="1 2">H044680328</strain>
    </source>
</reference>
<evidence type="ECO:0000313" key="2">
    <source>
        <dbReference type="Proteomes" id="UP000076825"/>
    </source>
</evidence>
<name>A0A157PTE1_9BORD</name>
<dbReference type="KEGG" id="btrm:SAMEA390648700132"/>
<dbReference type="InterPro" id="IPR038996">
    <property type="entry name" value="Gp14"/>
</dbReference>
<dbReference type="RefSeq" id="WP_063491372.1">
    <property type="nucleotide sequence ID" value="NZ_CP016340.1"/>
</dbReference>
<proteinExistence type="predicted"/>
<dbReference type="Pfam" id="PF24072">
    <property type="entry name" value="T7_gp14"/>
    <property type="match status" value="1"/>
</dbReference>